<gene>
    <name evidence="1" type="ORF">CEXT_247791</name>
</gene>
<comment type="caution">
    <text evidence="1">The sequence shown here is derived from an EMBL/GenBank/DDBJ whole genome shotgun (WGS) entry which is preliminary data.</text>
</comment>
<sequence>MGAADVGASPLFISFPPSEAIDPTTLFSFLIECQRYSTPGETQLERKYRAAILGSGLSGCLPSITMLKAPDAKDC</sequence>
<name>A0AAV4MRL2_CAEEX</name>
<evidence type="ECO:0000313" key="2">
    <source>
        <dbReference type="Proteomes" id="UP001054945"/>
    </source>
</evidence>
<keyword evidence="2" id="KW-1185">Reference proteome</keyword>
<accession>A0AAV4MRL2</accession>
<organism evidence="1 2">
    <name type="scientific">Caerostris extrusa</name>
    <name type="common">Bark spider</name>
    <name type="synonym">Caerostris bankana</name>
    <dbReference type="NCBI Taxonomy" id="172846"/>
    <lineage>
        <taxon>Eukaryota</taxon>
        <taxon>Metazoa</taxon>
        <taxon>Ecdysozoa</taxon>
        <taxon>Arthropoda</taxon>
        <taxon>Chelicerata</taxon>
        <taxon>Arachnida</taxon>
        <taxon>Araneae</taxon>
        <taxon>Araneomorphae</taxon>
        <taxon>Entelegynae</taxon>
        <taxon>Araneoidea</taxon>
        <taxon>Araneidae</taxon>
        <taxon>Caerostris</taxon>
    </lineage>
</organism>
<protein>
    <submittedName>
        <fullName evidence="1">Uncharacterized protein</fullName>
    </submittedName>
</protein>
<dbReference type="EMBL" id="BPLR01020022">
    <property type="protein sequence ID" value="GIX74066.1"/>
    <property type="molecule type" value="Genomic_DNA"/>
</dbReference>
<evidence type="ECO:0000313" key="1">
    <source>
        <dbReference type="EMBL" id="GIX74066.1"/>
    </source>
</evidence>
<dbReference type="AlphaFoldDB" id="A0AAV4MRL2"/>
<proteinExistence type="predicted"/>
<dbReference type="Proteomes" id="UP001054945">
    <property type="component" value="Unassembled WGS sequence"/>
</dbReference>
<reference evidence="1 2" key="1">
    <citation type="submission" date="2021-06" db="EMBL/GenBank/DDBJ databases">
        <title>Caerostris extrusa draft genome.</title>
        <authorList>
            <person name="Kono N."/>
            <person name="Arakawa K."/>
        </authorList>
    </citation>
    <scope>NUCLEOTIDE SEQUENCE [LARGE SCALE GENOMIC DNA]</scope>
</reference>